<dbReference type="AlphaFoldDB" id="A0A1J4JY45"/>
<gene>
    <name evidence="2" type="ORF">TRFO_30497</name>
</gene>
<name>A0A1J4JY45_9EUKA</name>
<evidence type="ECO:0000313" key="2">
    <source>
        <dbReference type="EMBL" id="OHT02430.1"/>
    </source>
</evidence>
<protein>
    <submittedName>
        <fullName evidence="2">Uncharacterized protein</fullName>
    </submittedName>
</protein>
<dbReference type="RefSeq" id="XP_068355566.1">
    <property type="nucleotide sequence ID" value="XM_068507390.1"/>
</dbReference>
<comment type="caution">
    <text evidence="2">The sequence shown here is derived from an EMBL/GenBank/DDBJ whole genome shotgun (WGS) entry which is preliminary data.</text>
</comment>
<organism evidence="2 3">
    <name type="scientific">Tritrichomonas foetus</name>
    <dbReference type="NCBI Taxonomy" id="1144522"/>
    <lineage>
        <taxon>Eukaryota</taxon>
        <taxon>Metamonada</taxon>
        <taxon>Parabasalia</taxon>
        <taxon>Tritrichomonadida</taxon>
        <taxon>Tritrichomonadidae</taxon>
        <taxon>Tritrichomonas</taxon>
    </lineage>
</organism>
<dbReference type="GeneID" id="94842094"/>
<proteinExistence type="predicted"/>
<feature type="region of interest" description="Disordered" evidence="1">
    <location>
        <begin position="34"/>
        <end position="82"/>
    </location>
</feature>
<reference evidence="2" key="1">
    <citation type="submission" date="2016-10" db="EMBL/GenBank/DDBJ databases">
        <authorList>
            <person name="Benchimol M."/>
            <person name="Almeida L.G."/>
            <person name="Vasconcelos A.T."/>
            <person name="Perreira-Neves A."/>
            <person name="Rosa I.A."/>
            <person name="Tasca T."/>
            <person name="Bogo M.R."/>
            <person name="de Souza W."/>
        </authorList>
    </citation>
    <scope>NUCLEOTIDE SEQUENCE [LARGE SCALE GENOMIC DNA]</scope>
    <source>
        <strain evidence="2">K</strain>
    </source>
</reference>
<sequence length="82" mass="9389">MDQHHQKQMKSLQDRIAKVEAQIQNANAMKAEASNIQLSKKDKVQRSNIVMERKPLKPSHPVTNPSPSQDKLPRLMENGSRF</sequence>
<dbReference type="EMBL" id="MLAK01000868">
    <property type="protein sequence ID" value="OHT02430.1"/>
    <property type="molecule type" value="Genomic_DNA"/>
</dbReference>
<keyword evidence="3" id="KW-1185">Reference proteome</keyword>
<dbReference type="VEuPathDB" id="TrichDB:TRFO_30497"/>
<accession>A0A1J4JY45</accession>
<feature type="compositionally biased region" description="Basic and acidic residues" evidence="1">
    <location>
        <begin position="39"/>
        <end position="55"/>
    </location>
</feature>
<evidence type="ECO:0000313" key="3">
    <source>
        <dbReference type="Proteomes" id="UP000179807"/>
    </source>
</evidence>
<dbReference type="Proteomes" id="UP000179807">
    <property type="component" value="Unassembled WGS sequence"/>
</dbReference>
<evidence type="ECO:0000256" key="1">
    <source>
        <dbReference type="SAM" id="MobiDB-lite"/>
    </source>
</evidence>